<dbReference type="Gene3D" id="1.10.600.10">
    <property type="entry name" value="Farnesyl Diphosphate Synthase"/>
    <property type="match status" value="1"/>
</dbReference>
<reference evidence="3 4" key="1">
    <citation type="submission" date="2015-12" db="EMBL/GenBank/DDBJ databases">
        <title>Genome sequence of Streptomyces sp. G25.</title>
        <authorList>
            <person name="Poehlein A."/>
            <person name="Roettig A."/>
            <person name="Hiessl S."/>
            <person name="Hauschild P."/>
            <person name="Schauer J."/>
            <person name="Madkour M.H."/>
            <person name="Al-Ansari A.M."/>
            <person name="Almakishah N.H."/>
            <person name="Steinbuechel A."/>
            <person name="Daniel R."/>
        </authorList>
    </citation>
    <scope>NUCLEOTIDE SEQUENCE [LARGE SCALE GENOMIC DNA]</scope>
    <source>
        <strain evidence="4">G25(2015)</strain>
    </source>
</reference>
<dbReference type="Pfam" id="PF19086">
    <property type="entry name" value="Terpene_syn_C_2"/>
    <property type="match status" value="1"/>
</dbReference>
<dbReference type="GO" id="GO:0010333">
    <property type="term" value="F:terpene synthase activity"/>
    <property type="evidence" value="ECO:0007669"/>
    <property type="project" value="InterPro"/>
</dbReference>
<sequence>MTSQVATPSSRLDNSVESFPAVTLPGPRAFQEELRLWPFDLPFPYRISHEGDRVAAHSREWVQRVGLVSGEAELRRHDRHGMALFACLNYPDAPIEGLNLVGDWVSWWAIWSDFPDDPAFVQEPGRPERFFASLTAVVTSSPEALTRVSDDPHIKAFTDIWRRWCQGMSPQFVARTRKNWVDWFASYRTRTEHRRESRTLDVEEYLSLRDVTGGGPLEMDAAQRVGGYEVQPEFLESPPLKAMRHIAGRVINITQDVQSLAKEEAAGDQHNLVIVLEHEQNLTRENALRQIHERLRGYTDSFLRHEAEIPRFLDTLMVPVEERTSIYRHAADLRQLMRGTVDFCSASGRYH</sequence>
<comment type="similarity">
    <text evidence="2">Belongs to the terpene synthase family.</text>
</comment>
<keyword evidence="1 2" id="KW-0456">Lyase</keyword>
<keyword evidence="2" id="KW-0460">Magnesium</keyword>
<keyword evidence="2" id="KW-0479">Metal-binding</keyword>
<dbReference type="EMBL" id="LOHS01000076">
    <property type="protein sequence ID" value="OAH13565.1"/>
    <property type="molecule type" value="Genomic_DNA"/>
</dbReference>
<dbReference type="SUPFAM" id="SSF48576">
    <property type="entry name" value="Terpenoid synthases"/>
    <property type="match status" value="1"/>
</dbReference>
<comment type="cofactor">
    <cofactor evidence="2">
        <name>Mg(2+)</name>
        <dbReference type="ChEBI" id="CHEBI:18420"/>
    </cofactor>
</comment>
<evidence type="ECO:0000313" key="4">
    <source>
        <dbReference type="Proteomes" id="UP000077381"/>
    </source>
</evidence>
<accession>A0A177HRP6</accession>
<organism evidence="3 4">
    <name type="scientific">Streptomyces jeddahensis</name>
    <dbReference type="NCBI Taxonomy" id="1716141"/>
    <lineage>
        <taxon>Bacteria</taxon>
        <taxon>Bacillati</taxon>
        <taxon>Actinomycetota</taxon>
        <taxon>Actinomycetes</taxon>
        <taxon>Kitasatosporales</taxon>
        <taxon>Streptomycetaceae</taxon>
        <taxon>Streptomyces</taxon>
    </lineage>
</organism>
<dbReference type="PANTHER" id="PTHR35201">
    <property type="entry name" value="TERPENE SYNTHASE"/>
    <property type="match status" value="1"/>
</dbReference>
<dbReference type="STRING" id="1716141.STSP_32430"/>
<dbReference type="InterPro" id="IPR008949">
    <property type="entry name" value="Isoprenoid_synthase_dom_sf"/>
</dbReference>
<comment type="caution">
    <text evidence="3">The sequence shown here is derived from an EMBL/GenBank/DDBJ whole genome shotgun (WGS) entry which is preliminary data.</text>
</comment>
<dbReference type="AlphaFoldDB" id="A0A177HRP6"/>
<evidence type="ECO:0000256" key="1">
    <source>
        <dbReference type="ARBA" id="ARBA00023239"/>
    </source>
</evidence>
<dbReference type="RefSeq" id="WP_157902842.1">
    <property type="nucleotide sequence ID" value="NZ_LOHS01000076.1"/>
</dbReference>
<proteinExistence type="inferred from homology"/>
<dbReference type="PATRIC" id="fig|1716141.3.peg.3409"/>
<gene>
    <name evidence="3" type="primary">ptlA</name>
    <name evidence="3" type="ORF">STSP_32430</name>
</gene>
<keyword evidence="4" id="KW-1185">Reference proteome</keyword>
<evidence type="ECO:0000313" key="3">
    <source>
        <dbReference type="EMBL" id="OAH13565.1"/>
    </source>
</evidence>
<evidence type="ECO:0000256" key="2">
    <source>
        <dbReference type="RuleBase" id="RU366034"/>
    </source>
</evidence>
<dbReference type="InterPro" id="IPR034686">
    <property type="entry name" value="Terpene_cyclase-like_2"/>
</dbReference>
<dbReference type="EC" id="4.2.3.-" evidence="2"/>
<dbReference type="Proteomes" id="UP000077381">
    <property type="component" value="Unassembled WGS sequence"/>
</dbReference>
<name>A0A177HRP6_9ACTN</name>
<protein>
    <recommendedName>
        <fullName evidence="2">Terpene synthase</fullName>
        <ecNumber evidence="2">4.2.3.-</ecNumber>
    </recommendedName>
</protein>
<dbReference type="GO" id="GO:0046872">
    <property type="term" value="F:metal ion binding"/>
    <property type="evidence" value="ECO:0007669"/>
    <property type="project" value="UniProtKB-KW"/>
</dbReference>
<dbReference type="PANTHER" id="PTHR35201:SF4">
    <property type="entry name" value="BETA-PINACENE SYNTHASE-RELATED"/>
    <property type="match status" value="1"/>
</dbReference>
<dbReference type="OrthoDB" id="3676909at2"/>